<evidence type="ECO:0000313" key="2">
    <source>
        <dbReference type="EMBL" id="KAF5934222.1"/>
    </source>
</evidence>
<proteinExistence type="predicted"/>
<comment type="caution">
    <text evidence="2">The sequence shown here is derived from an EMBL/GenBank/DDBJ whole genome shotgun (WGS) entry which is preliminary data.</text>
</comment>
<dbReference type="AlphaFoldDB" id="A0A7J7G0R9"/>
<reference evidence="2 3" key="2">
    <citation type="submission" date="2020-07" db="EMBL/GenBank/DDBJ databases">
        <title>Genome assembly of wild tea tree DASZ reveals pedigree and selection history of tea varieties.</title>
        <authorList>
            <person name="Zhang W."/>
        </authorList>
    </citation>
    <scope>NUCLEOTIDE SEQUENCE [LARGE SCALE GENOMIC DNA]</scope>
    <source>
        <strain evidence="3">cv. G240</strain>
        <tissue evidence="2">Leaf</tissue>
    </source>
</reference>
<feature type="compositionally biased region" description="Basic and acidic residues" evidence="1">
    <location>
        <begin position="183"/>
        <end position="196"/>
    </location>
</feature>
<accession>A0A7J7G0R9</accession>
<gene>
    <name evidence="2" type="ORF">HYC85_030393</name>
</gene>
<name>A0A7J7G0R9_CAMSI</name>
<feature type="region of interest" description="Disordered" evidence="1">
    <location>
        <begin position="183"/>
        <end position="205"/>
    </location>
</feature>
<evidence type="ECO:0000313" key="3">
    <source>
        <dbReference type="Proteomes" id="UP000593564"/>
    </source>
</evidence>
<keyword evidence="3" id="KW-1185">Reference proteome</keyword>
<sequence length="242" mass="28101">MPLCCCVLSELSKHHSSADPENNTIVLLNQMIKKNKNKMKYSNLKSKINRILLEEILTQNGLLTEALNRTLTKNLAKIQNMLSFFLLKDQIAPLTCYYLSDIHMTRLHDVKRSSNMDIAHLQQLIKQIYNYATCMERERERETNSHHGEDPLVTTLSIQTNDSSFRIVTNCKDKPTMLLHSKREKETEEVTERSYGETEGEWPIDQDDSIYKRDEDKCVTDGFRMIDKVGGCTSIIKYKKIH</sequence>
<evidence type="ECO:0000256" key="1">
    <source>
        <dbReference type="SAM" id="MobiDB-lite"/>
    </source>
</evidence>
<protein>
    <submittedName>
        <fullName evidence="2">Uncharacterized protein</fullName>
    </submittedName>
</protein>
<dbReference type="Proteomes" id="UP000593564">
    <property type="component" value="Unassembled WGS sequence"/>
</dbReference>
<reference evidence="3" key="1">
    <citation type="journal article" date="2020" name="Nat. Commun.">
        <title>Genome assembly of wild tea tree DASZ reveals pedigree and selection history of tea varieties.</title>
        <authorList>
            <person name="Zhang W."/>
            <person name="Zhang Y."/>
            <person name="Qiu H."/>
            <person name="Guo Y."/>
            <person name="Wan H."/>
            <person name="Zhang X."/>
            <person name="Scossa F."/>
            <person name="Alseekh S."/>
            <person name="Zhang Q."/>
            <person name="Wang P."/>
            <person name="Xu L."/>
            <person name="Schmidt M.H."/>
            <person name="Jia X."/>
            <person name="Li D."/>
            <person name="Zhu A."/>
            <person name="Guo F."/>
            <person name="Chen W."/>
            <person name="Ni D."/>
            <person name="Usadel B."/>
            <person name="Fernie A.R."/>
            <person name="Wen W."/>
        </authorList>
    </citation>
    <scope>NUCLEOTIDE SEQUENCE [LARGE SCALE GENOMIC DNA]</scope>
    <source>
        <strain evidence="3">cv. G240</strain>
    </source>
</reference>
<organism evidence="2 3">
    <name type="scientific">Camellia sinensis</name>
    <name type="common">Tea plant</name>
    <name type="synonym">Thea sinensis</name>
    <dbReference type="NCBI Taxonomy" id="4442"/>
    <lineage>
        <taxon>Eukaryota</taxon>
        <taxon>Viridiplantae</taxon>
        <taxon>Streptophyta</taxon>
        <taxon>Embryophyta</taxon>
        <taxon>Tracheophyta</taxon>
        <taxon>Spermatophyta</taxon>
        <taxon>Magnoliopsida</taxon>
        <taxon>eudicotyledons</taxon>
        <taxon>Gunneridae</taxon>
        <taxon>Pentapetalae</taxon>
        <taxon>asterids</taxon>
        <taxon>Ericales</taxon>
        <taxon>Theaceae</taxon>
        <taxon>Camellia</taxon>
    </lineage>
</organism>
<dbReference type="EMBL" id="JACBKZ010000014">
    <property type="protein sequence ID" value="KAF5934222.1"/>
    <property type="molecule type" value="Genomic_DNA"/>
</dbReference>